<dbReference type="Proteomes" id="UP000192472">
    <property type="component" value="Unassembled WGS sequence"/>
</dbReference>
<name>A0A1W2G858_REIFA</name>
<dbReference type="InterPro" id="IPR050310">
    <property type="entry name" value="VPS10-sortilin"/>
</dbReference>
<evidence type="ECO:0008006" key="4">
    <source>
        <dbReference type="Google" id="ProtNLM"/>
    </source>
</evidence>
<keyword evidence="3" id="KW-1185">Reference proteome</keyword>
<reference evidence="2 3" key="1">
    <citation type="submission" date="2017-04" db="EMBL/GenBank/DDBJ databases">
        <authorList>
            <person name="Afonso C.L."/>
            <person name="Miller P.J."/>
            <person name="Scott M.A."/>
            <person name="Spackman E."/>
            <person name="Goraichik I."/>
            <person name="Dimitrov K.M."/>
            <person name="Suarez D.L."/>
            <person name="Swayne D.E."/>
        </authorList>
    </citation>
    <scope>NUCLEOTIDE SEQUENCE [LARGE SCALE GENOMIC DNA]</scope>
    <source>
        <strain evidence="2 3">DSM 26133</strain>
    </source>
</reference>
<dbReference type="PANTHER" id="PTHR12106">
    <property type="entry name" value="SORTILIN RELATED"/>
    <property type="match status" value="1"/>
</dbReference>
<dbReference type="AlphaFoldDB" id="A0A1W2G858"/>
<feature type="chain" id="PRO_5013071604" description="Sortilin, neurotensin receptor 3" evidence="1">
    <location>
        <begin position="20"/>
        <end position="945"/>
    </location>
</feature>
<proteinExistence type="predicted"/>
<dbReference type="InterPro" id="IPR015943">
    <property type="entry name" value="WD40/YVTN_repeat-like_dom_sf"/>
</dbReference>
<dbReference type="CDD" id="cd15482">
    <property type="entry name" value="Sialidase_non-viral"/>
    <property type="match status" value="1"/>
</dbReference>
<dbReference type="Gene3D" id="2.130.10.10">
    <property type="entry name" value="YVTN repeat-like/Quinoprotein amine dehydrogenase"/>
    <property type="match status" value="5"/>
</dbReference>
<accession>A0A1W2G858</accession>
<dbReference type="OrthoDB" id="9757809at2"/>
<evidence type="ECO:0000256" key="1">
    <source>
        <dbReference type="SAM" id="SignalP"/>
    </source>
</evidence>
<keyword evidence="1" id="KW-0732">Signal</keyword>
<dbReference type="SUPFAM" id="SSF50939">
    <property type="entry name" value="Sialidases"/>
    <property type="match status" value="1"/>
</dbReference>
<dbReference type="PANTHER" id="PTHR12106:SF27">
    <property type="entry name" value="SORTILIN-RELATED RECEPTOR"/>
    <property type="match status" value="1"/>
</dbReference>
<protein>
    <recommendedName>
        <fullName evidence="4">Sortilin, neurotensin receptor 3</fullName>
    </recommendedName>
</protein>
<dbReference type="RefSeq" id="WP_084371335.1">
    <property type="nucleotide sequence ID" value="NZ_FWYF01000001.1"/>
</dbReference>
<sequence>MIRSVVIFCLSIFLSDSFAQQATSAIDRMNNKELKEEMLKSSMVKDIPFRNIGPTIMSGRVTDLAVDPENPMHFYVAYASGGLWETKNAGVSYEPLFDDQMAMSIGDIAVNWNTKTIYVGTGENNSSRSSYSGVGIFKSTNNGKTWTYMGLADTQHIGRIVLHPTNDQILWVAAVGHLYSDNDERGVYKSNNGGRTWAKTLFVDNKTGAIDLVVNPSNPNVLYAAMWQRDRKAWNFEGSGMGSGIYKSADGGQHWEEVSGGNSGFPDTQGTGRIGLAIYPKNPEIIYAILDNQDRRPEKPNTPLSDGLTKVQIKSMDKATFLAVDDSLLSDYLKDNGFPKKYDVASVKQIVKSGDARPADVATYFDDANAQLFNTPVIGAELYRSDDSGASWYKTHTDFIDNMFYSYGYYFGEVRVSVANPAHVYVLGVPIIKTEDGGKTWKNIEGDNQHGDHQALWVDPSGSGHLISGNDGGVNISYDDGKTWMKSNPNAVGQFYDINFDMAEPYNVYGGLQDNGVWWGPSTYEFSTGWQMSGEYPWQMLMWGDGMQTEVDTRDNNTIYTGFQFGHYYRIDKTTGDEKKITPMHDLGEKPFRWNWEAPIHLSRHNQDVVYMGSSRLHKSTNKGDDFGKPTKDLTKGGKDGNVSYGTLTTIAESPIREGLIYVGSDDGVVQVSQDGGDTWTVIDPNLTKDYWVSSIAPSKYKEGRVYLTLNGYRNDDFNALVYVSENYGKLWRAVGTNLPKEAVNVIAEDPVKEEVLYLGTDHGAYASIDRGNTFMSLSGGLPNVAVHDLAVHPRANELIVGTHGRSVYIANITAIQNLNELGKKESLKILSLAEMKINDHWGDYNYDNQWYGYNEPACELVIYSESEGKAQLKVMAGDRTMYVTNVDLSSGLNFYTYDLSRSGDAAEDGTPKAKNGKVYLEAGEYIIQFNMDGKIANEKLVVKE</sequence>
<gene>
    <name evidence="2" type="ORF">SAMN04488029_1035</name>
</gene>
<dbReference type="EMBL" id="FWYF01000001">
    <property type="protein sequence ID" value="SMD32684.1"/>
    <property type="molecule type" value="Genomic_DNA"/>
</dbReference>
<organism evidence="2 3">
    <name type="scientific">Reichenbachiella faecimaris</name>
    <dbReference type="NCBI Taxonomy" id="692418"/>
    <lineage>
        <taxon>Bacteria</taxon>
        <taxon>Pseudomonadati</taxon>
        <taxon>Bacteroidota</taxon>
        <taxon>Cytophagia</taxon>
        <taxon>Cytophagales</taxon>
        <taxon>Reichenbachiellaceae</taxon>
        <taxon>Reichenbachiella</taxon>
    </lineage>
</organism>
<evidence type="ECO:0000313" key="3">
    <source>
        <dbReference type="Proteomes" id="UP000192472"/>
    </source>
</evidence>
<dbReference type="STRING" id="692418.SAMN04488029_1035"/>
<dbReference type="SUPFAM" id="SSF110296">
    <property type="entry name" value="Oligoxyloglucan reducing end-specific cellobiohydrolase"/>
    <property type="match status" value="1"/>
</dbReference>
<dbReference type="InterPro" id="IPR036278">
    <property type="entry name" value="Sialidase_sf"/>
</dbReference>
<evidence type="ECO:0000313" key="2">
    <source>
        <dbReference type="EMBL" id="SMD32684.1"/>
    </source>
</evidence>
<feature type="signal peptide" evidence="1">
    <location>
        <begin position="1"/>
        <end position="19"/>
    </location>
</feature>